<evidence type="ECO:0000313" key="4">
    <source>
        <dbReference type="Proteomes" id="UP000277283"/>
    </source>
</evidence>
<reference evidence="2" key="1">
    <citation type="submission" date="2012-08" db="EMBL/GenBank/DDBJ databases">
        <title>Cassytha pubescens and C. glabella (Lauraceae) are not disjunctly distributed between Australia and the Ryukyu Archipelago of Japan - evidence from morphological and molecular data.</title>
        <authorList>
            <person name="Kokubugata G."/>
            <person name="Nakamura K."/>
            <person name="Forster P.I."/>
            <person name="Wilson G.W."/>
            <person name="Holland A.E."/>
            <person name="Hirayama Y."/>
            <person name="Yokota M."/>
        </authorList>
    </citation>
    <scope>NUCLEOTIDE SEQUENCE</scope>
    <source>
        <strain evidence="2">K-LV1</strain>
    </source>
</reference>
<evidence type="ECO:0000313" key="2">
    <source>
        <dbReference type="EMBL" id="AFX59549.1"/>
    </source>
</evidence>
<dbReference type="Proteomes" id="UP000267516">
    <property type="component" value="Segment"/>
</dbReference>
<dbReference type="Proteomes" id="UP000277283">
    <property type="component" value="Segment"/>
</dbReference>
<accession>K7WWT4</accession>
<keyword evidence="1" id="KW-0812">Transmembrane</keyword>
<feature type="transmembrane region" description="Helical" evidence="1">
    <location>
        <begin position="59"/>
        <end position="79"/>
    </location>
</feature>
<dbReference type="EMBL" id="JX515788">
    <property type="protein sequence ID" value="AFX59549.1"/>
    <property type="molecule type" value="Genomic_DNA"/>
</dbReference>
<keyword evidence="1" id="KW-0472">Membrane</keyword>
<protein>
    <submittedName>
        <fullName evidence="3">ORF1113</fullName>
    </submittedName>
    <submittedName>
        <fullName evidence="2">Wsv171</fullName>
    </submittedName>
</protein>
<keyword evidence="1" id="KW-1133">Transmembrane helix</keyword>
<sequence>MHGRRGSRLSIIYAQRAQLELSSSQSTRMYSKKSRRKLPLLLQLFLLLSEKKKRRRSPLLLFQILLLLFYVLSITLVLVKCVLPSQ</sequence>
<reference evidence="3" key="3">
    <citation type="journal article" date="2018" name="Aquaculture">
        <title>Complete genome sequence of a white spot syndrome virus associated with a disease incursion in Australia.</title>
        <authorList>
            <person name="Oakey J."/>
            <person name="Smith C.S."/>
        </authorList>
    </citation>
    <scope>NUCLEOTIDE SEQUENCE [LARGE SCALE GENOMIC DNA]</scope>
    <source>
        <strain evidence="3">WSSV-AU</strain>
    </source>
</reference>
<evidence type="ECO:0000313" key="3">
    <source>
        <dbReference type="EMBL" id="ATU83767.1"/>
    </source>
</evidence>
<evidence type="ECO:0000256" key="1">
    <source>
        <dbReference type="SAM" id="Phobius"/>
    </source>
</evidence>
<dbReference type="EMBL" id="MF768985">
    <property type="protein sequence ID" value="ATU83767.1"/>
    <property type="molecule type" value="Genomic_DNA"/>
</dbReference>
<reference evidence="4" key="2">
    <citation type="submission" date="2012-08" db="EMBL/GenBank/DDBJ databases">
        <authorList>
            <person name="Choi T.-J."/>
        </authorList>
    </citation>
    <scope>NUCLEOTIDE SEQUENCE [LARGE SCALE GENOMIC DNA]</scope>
    <source>
        <strain evidence="4">K-LV1</strain>
    </source>
</reference>
<proteinExistence type="predicted"/>
<name>K7WWT4_9VIRU</name>
<gene>
    <name evidence="2" type="ORF">wssv_01720</name>
</gene>
<organism evidence="2 4">
    <name type="scientific">White spot syndrome virus</name>
    <dbReference type="NCBI Taxonomy" id="342409"/>
    <lineage>
        <taxon>Viruses</taxon>
        <taxon>Viruses incertae sedis</taxon>
        <taxon>Naldaviricetes</taxon>
        <taxon>Nimaviridae</taxon>
        <taxon>Whispovirus</taxon>
    </lineage>
</organism>